<gene>
    <name evidence="1" type="ORF">S01H4_56971</name>
</gene>
<sequence>MANELRHKDADPPGKLTEAVYEGVGTHIFNSQATGDILYASSSTQLSRLAKGSERQALILSGGVPAWADRSRKMFATFQIAGGESSAHVHCIPAGVLPQDLHVDKVAVCLENAAGNGKTVTVTVSDGTTTMTVAIEGDADTTGSTTTNNFDLDVSAKALTLAISSDGGTAAGCCSVTVIYHEVTIA</sequence>
<proteinExistence type="predicted"/>
<comment type="caution">
    <text evidence="1">The sequence shown here is derived from an EMBL/GenBank/DDBJ whole genome shotgun (WGS) entry which is preliminary data.</text>
</comment>
<dbReference type="AlphaFoldDB" id="X1D8S7"/>
<accession>X1D8S7</accession>
<organism evidence="1">
    <name type="scientific">marine sediment metagenome</name>
    <dbReference type="NCBI Taxonomy" id="412755"/>
    <lineage>
        <taxon>unclassified sequences</taxon>
        <taxon>metagenomes</taxon>
        <taxon>ecological metagenomes</taxon>
    </lineage>
</organism>
<name>X1D8S7_9ZZZZ</name>
<protein>
    <submittedName>
        <fullName evidence="1">Uncharacterized protein</fullName>
    </submittedName>
</protein>
<dbReference type="EMBL" id="BART01033081">
    <property type="protein sequence ID" value="GAH17171.1"/>
    <property type="molecule type" value="Genomic_DNA"/>
</dbReference>
<evidence type="ECO:0000313" key="1">
    <source>
        <dbReference type="EMBL" id="GAH17171.1"/>
    </source>
</evidence>
<reference evidence="1" key="1">
    <citation type="journal article" date="2014" name="Front. Microbiol.">
        <title>High frequency of phylogenetically diverse reductive dehalogenase-homologous genes in deep subseafloor sedimentary metagenomes.</title>
        <authorList>
            <person name="Kawai M."/>
            <person name="Futagami T."/>
            <person name="Toyoda A."/>
            <person name="Takaki Y."/>
            <person name="Nishi S."/>
            <person name="Hori S."/>
            <person name="Arai W."/>
            <person name="Tsubouchi T."/>
            <person name="Morono Y."/>
            <person name="Uchiyama I."/>
            <person name="Ito T."/>
            <person name="Fujiyama A."/>
            <person name="Inagaki F."/>
            <person name="Takami H."/>
        </authorList>
    </citation>
    <scope>NUCLEOTIDE SEQUENCE</scope>
    <source>
        <strain evidence="1">Expedition CK06-06</strain>
    </source>
</reference>